<keyword evidence="14" id="KW-1185">Reference proteome</keyword>
<evidence type="ECO:0000313" key="13">
    <source>
        <dbReference type="EMBL" id="QCZ94228.1"/>
    </source>
</evidence>
<dbReference type="GO" id="GO:0005886">
    <property type="term" value="C:plasma membrane"/>
    <property type="evidence" value="ECO:0007669"/>
    <property type="project" value="UniProtKB-SubCell"/>
</dbReference>
<dbReference type="AlphaFoldDB" id="A0A5B7YFB5"/>
<dbReference type="PROSITE" id="PS50885">
    <property type="entry name" value="HAMP"/>
    <property type="match status" value="1"/>
</dbReference>
<dbReference type="InterPro" id="IPR033479">
    <property type="entry name" value="dCache_1"/>
</dbReference>
<evidence type="ECO:0000256" key="9">
    <source>
        <dbReference type="PROSITE-ProRule" id="PRU00284"/>
    </source>
</evidence>
<gene>
    <name evidence="13" type="ORF">FBQ74_12445</name>
</gene>
<comment type="similarity">
    <text evidence="8">Belongs to the methyl-accepting chemotaxis (MCP) protein family.</text>
</comment>
<dbReference type="CDD" id="cd12912">
    <property type="entry name" value="PDC2_MCP_like"/>
    <property type="match status" value="1"/>
</dbReference>
<evidence type="ECO:0000256" key="10">
    <source>
        <dbReference type="SAM" id="Phobius"/>
    </source>
</evidence>
<dbReference type="InterPro" id="IPR004090">
    <property type="entry name" value="Chemotax_Me-accpt_rcpt"/>
</dbReference>
<dbReference type="EMBL" id="CP039852">
    <property type="protein sequence ID" value="QCZ94228.1"/>
    <property type="molecule type" value="Genomic_DNA"/>
</dbReference>
<evidence type="ECO:0000313" key="14">
    <source>
        <dbReference type="Proteomes" id="UP000304912"/>
    </source>
</evidence>
<evidence type="ECO:0000256" key="3">
    <source>
        <dbReference type="ARBA" id="ARBA00022500"/>
    </source>
</evidence>
<feature type="transmembrane region" description="Helical" evidence="10">
    <location>
        <begin position="319"/>
        <end position="349"/>
    </location>
</feature>
<comment type="subcellular location">
    <subcellularLocation>
        <location evidence="1">Cell membrane</location>
        <topology evidence="1">Multi-pass membrane protein</topology>
    </subcellularLocation>
</comment>
<keyword evidence="6 10" id="KW-0472">Membrane</keyword>
<dbReference type="KEGG" id="salk:FBQ74_12445"/>
<keyword evidence="4 10" id="KW-0812">Transmembrane</keyword>
<dbReference type="GO" id="GO:0004888">
    <property type="term" value="F:transmembrane signaling receptor activity"/>
    <property type="evidence" value="ECO:0007669"/>
    <property type="project" value="InterPro"/>
</dbReference>
<evidence type="ECO:0000256" key="7">
    <source>
        <dbReference type="ARBA" id="ARBA00023224"/>
    </source>
</evidence>
<dbReference type="OrthoDB" id="5800769at2"/>
<evidence type="ECO:0000256" key="2">
    <source>
        <dbReference type="ARBA" id="ARBA00022475"/>
    </source>
</evidence>
<accession>A0A5B7YFB5</accession>
<dbReference type="RefSeq" id="WP_139756969.1">
    <property type="nucleotide sequence ID" value="NZ_CP039852.1"/>
</dbReference>
<dbReference type="PANTHER" id="PTHR32089:SF112">
    <property type="entry name" value="LYSOZYME-LIKE PROTEIN-RELATED"/>
    <property type="match status" value="1"/>
</dbReference>
<dbReference type="CDD" id="cd11386">
    <property type="entry name" value="MCP_signal"/>
    <property type="match status" value="1"/>
</dbReference>
<dbReference type="Pfam" id="PF02743">
    <property type="entry name" value="dCache_1"/>
    <property type="match status" value="1"/>
</dbReference>
<dbReference type="CDD" id="cd06225">
    <property type="entry name" value="HAMP"/>
    <property type="match status" value="1"/>
</dbReference>
<dbReference type="Proteomes" id="UP000304912">
    <property type="component" value="Chromosome"/>
</dbReference>
<name>A0A5B7YFB5_9ALTE</name>
<evidence type="ECO:0000256" key="5">
    <source>
        <dbReference type="ARBA" id="ARBA00022989"/>
    </source>
</evidence>
<protein>
    <submittedName>
        <fullName evidence="13">Methyl-accepting chemotaxis protein</fullName>
    </submittedName>
</protein>
<dbReference type="GO" id="GO:0007165">
    <property type="term" value="P:signal transduction"/>
    <property type="evidence" value="ECO:0007669"/>
    <property type="project" value="UniProtKB-KW"/>
</dbReference>
<evidence type="ECO:0000259" key="12">
    <source>
        <dbReference type="PROSITE" id="PS50885"/>
    </source>
</evidence>
<dbReference type="SMART" id="SM00304">
    <property type="entry name" value="HAMP"/>
    <property type="match status" value="1"/>
</dbReference>
<keyword evidence="5 10" id="KW-1133">Transmembrane helix</keyword>
<dbReference type="PROSITE" id="PS50111">
    <property type="entry name" value="CHEMOTAXIS_TRANSDUC_2"/>
    <property type="match status" value="1"/>
</dbReference>
<evidence type="ECO:0000256" key="6">
    <source>
        <dbReference type="ARBA" id="ARBA00023136"/>
    </source>
</evidence>
<dbReference type="FunFam" id="1.10.287.950:FF:000001">
    <property type="entry name" value="Methyl-accepting chemotaxis sensory transducer"/>
    <property type="match status" value="1"/>
</dbReference>
<dbReference type="InterPro" id="IPR003660">
    <property type="entry name" value="HAMP_dom"/>
</dbReference>
<sequence>MMSLSLRKKFMLIVGGSIAAVLAVVAIIAVTYIGQVARKSVEDDLASRVALEAENVEGFFARYAEVARTFLSNPFLQNFFADHTQRGAPDSAMPQSETVFQLFENISEADDNIKSAFFGSALTGEYFYEAGRVGVESEGPDANDSAKGYFTTKRPWFNQAVEIGELYVSKPAVDSQDGSVSAVIQSSVSRNGQLLGVGGIDILISTLGDVLEKVKYQNEGTAFLLDNEQNIVYFPPETKALPLHTPLAEFDSQFNDSTGFDDVAASIQSQKKGMMNVTWQGEDYVVVFEHVTIGGAKMDWSMGLLVPESLVTAPVEQAFYTAVIVALIIIALVLAITYATGSTVVAPILRMKKAMAEIARGDGDLTKRLDVRSNDEIGELATEFNRFTDKLRELLSQTAMNTQAVAAAAQQLKDVSQNTSAEISQERDQVDNVSTAVTEMAATVTEISDNAAQSSQAATLADEEVRSGTVEAQNTMSEIKALADAINDAVSVVNGLSQESDNIGAVIDVINSIAEQTNLLALNAAIEAARAGEQGRGFAVVADEVRSLASRTQDSTDDIRRMVERLQSMAEQTDKVMQQGKERSERGVEKTASVVSALERISQSIGTVQSQSGHIAHATEQQSVVAEDINRSLVKITGLSDRTSEHAFELAAQATQLSGVADELQQVVNQFKT</sequence>
<feature type="domain" description="HAMP" evidence="12">
    <location>
        <begin position="342"/>
        <end position="396"/>
    </location>
</feature>
<dbReference type="GO" id="GO:0006935">
    <property type="term" value="P:chemotaxis"/>
    <property type="evidence" value="ECO:0007669"/>
    <property type="project" value="UniProtKB-KW"/>
</dbReference>
<proteinExistence type="inferred from homology"/>
<keyword evidence="7 9" id="KW-0807">Transducer</keyword>
<dbReference type="Pfam" id="PF00015">
    <property type="entry name" value="MCPsignal"/>
    <property type="match status" value="1"/>
</dbReference>
<reference evidence="13 14" key="1">
    <citation type="submission" date="2019-04" db="EMBL/GenBank/DDBJ databases">
        <title>Salinimonas iocasae sp. nov., a halophilic bacterium isolated from the outer tube casing of tubeworms in Okinawa Trough.</title>
        <authorList>
            <person name="Zhang H."/>
            <person name="Wang H."/>
            <person name="Li C."/>
        </authorList>
    </citation>
    <scope>NUCLEOTIDE SEQUENCE [LARGE SCALE GENOMIC DNA]</scope>
    <source>
        <strain evidence="13 14">KX18D6</strain>
    </source>
</reference>
<organism evidence="13 14">
    <name type="scientific">Salinimonas iocasae</name>
    <dbReference type="NCBI Taxonomy" id="2572577"/>
    <lineage>
        <taxon>Bacteria</taxon>
        <taxon>Pseudomonadati</taxon>
        <taxon>Pseudomonadota</taxon>
        <taxon>Gammaproteobacteria</taxon>
        <taxon>Alteromonadales</taxon>
        <taxon>Alteromonadaceae</taxon>
        <taxon>Alteromonas/Salinimonas group</taxon>
        <taxon>Salinimonas</taxon>
    </lineage>
</organism>
<evidence type="ECO:0000256" key="8">
    <source>
        <dbReference type="ARBA" id="ARBA00029447"/>
    </source>
</evidence>
<dbReference type="PANTHER" id="PTHR32089">
    <property type="entry name" value="METHYL-ACCEPTING CHEMOTAXIS PROTEIN MCPB"/>
    <property type="match status" value="1"/>
</dbReference>
<dbReference type="Pfam" id="PF00672">
    <property type="entry name" value="HAMP"/>
    <property type="match status" value="1"/>
</dbReference>
<dbReference type="SUPFAM" id="SSF58104">
    <property type="entry name" value="Methyl-accepting chemotaxis protein (MCP) signaling domain"/>
    <property type="match status" value="1"/>
</dbReference>
<keyword evidence="3" id="KW-0145">Chemotaxis</keyword>
<dbReference type="Gene3D" id="3.30.450.20">
    <property type="entry name" value="PAS domain"/>
    <property type="match status" value="2"/>
</dbReference>
<evidence type="ECO:0000256" key="1">
    <source>
        <dbReference type="ARBA" id="ARBA00004651"/>
    </source>
</evidence>
<feature type="transmembrane region" description="Helical" evidence="10">
    <location>
        <begin position="12"/>
        <end position="33"/>
    </location>
</feature>
<evidence type="ECO:0000259" key="11">
    <source>
        <dbReference type="PROSITE" id="PS50111"/>
    </source>
</evidence>
<dbReference type="PRINTS" id="PR00260">
    <property type="entry name" value="CHEMTRNSDUCR"/>
</dbReference>
<feature type="domain" description="Methyl-accepting transducer" evidence="11">
    <location>
        <begin position="401"/>
        <end position="637"/>
    </location>
</feature>
<evidence type="ECO:0000256" key="4">
    <source>
        <dbReference type="ARBA" id="ARBA00022692"/>
    </source>
</evidence>
<dbReference type="SMART" id="SM00283">
    <property type="entry name" value="MA"/>
    <property type="match status" value="1"/>
</dbReference>
<dbReference type="Gene3D" id="1.10.287.950">
    <property type="entry name" value="Methyl-accepting chemotaxis protein"/>
    <property type="match status" value="1"/>
</dbReference>
<dbReference type="InterPro" id="IPR004089">
    <property type="entry name" value="MCPsignal_dom"/>
</dbReference>
<keyword evidence="2" id="KW-1003">Cell membrane</keyword>